<dbReference type="PANTHER" id="PTHR30146:SF109">
    <property type="entry name" value="HTH-TYPE TRANSCRIPTIONAL REGULATOR GALS"/>
    <property type="match status" value="1"/>
</dbReference>
<keyword evidence="6" id="KW-1185">Reference proteome</keyword>
<evidence type="ECO:0000256" key="2">
    <source>
        <dbReference type="ARBA" id="ARBA00023125"/>
    </source>
</evidence>
<sequence length="340" mass="35264">MGRARESRAVTMDDVAREAGVSRALVSLVMRGSPKVAEATRRRVQEVAGRLGYSPNRLASRLASKRTGAVGVYLLDVHNPVFADIYDGIAEAVADAGVQLMVSLGSSTSASTAASERAAIASFADLRVDGILVAGYMGTGRELLASAGETPAVALTRLLDGVDSVAADEVRGGELAVEHLHALGHRGIAHIAVPQGSPYGDRRAGYASAARRLGLRELVVEEEMTEAGGRRAMEMLLGLSETPSAVFANNDLSALGAMSAVRAAGLRVPEDVSVLGYDDTALAASDLVQLSSIDQHSREIGRLGAARLLSRLAGEALPPQGALAPRLIPRASTAPPPALH</sequence>
<dbReference type="GO" id="GO:0003700">
    <property type="term" value="F:DNA-binding transcription factor activity"/>
    <property type="evidence" value="ECO:0007669"/>
    <property type="project" value="TreeGrafter"/>
</dbReference>
<evidence type="ECO:0000256" key="3">
    <source>
        <dbReference type="ARBA" id="ARBA00023163"/>
    </source>
</evidence>
<dbReference type="SUPFAM" id="SSF47413">
    <property type="entry name" value="lambda repressor-like DNA-binding domains"/>
    <property type="match status" value="1"/>
</dbReference>
<organism evidence="5 6">
    <name type="scientific">Microbacterium oryzae</name>
    <dbReference type="NCBI Taxonomy" id="743009"/>
    <lineage>
        <taxon>Bacteria</taxon>
        <taxon>Bacillati</taxon>
        <taxon>Actinomycetota</taxon>
        <taxon>Actinomycetes</taxon>
        <taxon>Micrococcales</taxon>
        <taxon>Microbacteriaceae</taxon>
        <taxon>Microbacterium</taxon>
    </lineage>
</organism>
<dbReference type="GO" id="GO:0000976">
    <property type="term" value="F:transcription cis-regulatory region binding"/>
    <property type="evidence" value="ECO:0007669"/>
    <property type="project" value="TreeGrafter"/>
</dbReference>
<keyword evidence="1" id="KW-0805">Transcription regulation</keyword>
<name>A0A6I6DUC5_9MICO</name>
<gene>
    <name evidence="5" type="ORF">D7D94_08735</name>
</gene>
<keyword evidence="3" id="KW-0804">Transcription</keyword>
<dbReference type="PROSITE" id="PS50932">
    <property type="entry name" value="HTH_LACI_2"/>
    <property type="match status" value="1"/>
</dbReference>
<reference evidence="5 6" key="1">
    <citation type="submission" date="2018-09" db="EMBL/GenBank/DDBJ databases">
        <title>Whole genome sequencing of Microbacterium oryzae strain MB-10T.</title>
        <authorList>
            <person name="Das S.K."/>
        </authorList>
    </citation>
    <scope>NUCLEOTIDE SEQUENCE [LARGE SCALE GENOMIC DNA]</scope>
    <source>
        <strain evidence="5 6">MB-10</strain>
    </source>
</reference>
<accession>A0A6I6DUC5</accession>
<proteinExistence type="predicted"/>
<dbReference type="KEGG" id="moj:D7D94_08735"/>
<dbReference type="InterPro" id="IPR046335">
    <property type="entry name" value="LacI/GalR-like_sensor"/>
</dbReference>
<evidence type="ECO:0000259" key="4">
    <source>
        <dbReference type="PROSITE" id="PS50932"/>
    </source>
</evidence>
<dbReference type="PANTHER" id="PTHR30146">
    <property type="entry name" value="LACI-RELATED TRANSCRIPTIONAL REPRESSOR"/>
    <property type="match status" value="1"/>
</dbReference>
<dbReference type="Pfam" id="PF13377">
    <property type="entry name" value="Peripla_BP_3"/>
    <property type="match status" value="1"/>
</dbReference>
<dbReference type="CDD" id="cd06267">
    <property type="entry name" value="PBP1_LacI_sugar_binding-like"/>
    <property type="match status" value="1"/>
</dbReference>
<dbReference type="CDD" id="cd01392">
    <property type="entry name" value="HTH_LacI"/>
    <property type="match status" value="1"/>
</dbReference>
<evidence type="ECO:0000313" key="5">
    <source>
        <dbReference type="EMBL" id="QGU27746.1"/>
    </source>
</evidence>
<dbReference type="Gene3D" id="3.40.50.2300">
    <property type="match status" value="2"/>
</dbReference>
<dbReference type="EMBL" id="CP032550">
    <property type="protein sequence ID" value="QGU27746.1"/>
    <property type="molecule type" value="Genomic_DNA"/>
</dbReference>
<dbReference type="OrthoDB" id="3467214at2"/>
<feature type="domain" description="HTH lacI-type" evidence="4">
    <location>
        <begin position="10"/>
        <end position="64"/>
    </location>
</feature>
<dbReference type="SUPFAM" id="SSF53822">
    <property type="entry name" value="Periplasmic binding protein-like I"/>
    <property type="match status" value="1"/>
</dbReference>
<dbReference type="Pfam" id="PF00356">
    <property type="entry name" value="LacI"/>
    <property type="match status" value="1"/>
</dbReference>
<dbReference type="InterPro" id="IPR010982">
    <property type="entry name" value="Lambda_DNA-bd_dom_sf"/>
</dbReference>
<keyword evidence="2" id="KW-0238">DNA-binding</keyword>
<dbReference type="Proteomes" id="UP000422989">
    <property type="component" value="Chromosome"/>
</dbReference>
<protein>
    <submittedName>
        <fullName evidence="5">LacI family transcriptional regulator</fullName>
    </submittedName>
</protein>
<dbReference type="InterPro" id="IPR028082">
    <property type="entry name" value="Peripla_BP_I"/>
</dbReference>
<dbReference type="AlphaFoldDB" id="A0A6I6DUC5"/>
<evidence type="ECO:0000256" key="1">
    <source>
        <dbReference type="ARBA" id="ARBA00023015"/>
    </source>
</evidence>
<dbReference type="RefSeq" id="WP_156242248.1">
    <property type="nucleotide sequence ID" value="NZ_BAAAZL010000004.1"/>
</dbReference>
<evidence type="ECO:0000313" key="6">
    <source>
        <dbReference type="Proteomes" id="UP000422989"/>
    </source>
</evidence>
<dbReference type="Gene3D" id="1.10.260.40">
    <property type="entry name" value="lambda repressor-like DNA-binding domains"/>
    <property type="match status" value="1"/>
</dbReference>
<dbReference type="InterPro" id="IPR000843">
    <property type="entry name" value="HTH_LacI"/>
</dbReference>
<dbReference type="SMART" id="SM00354">
    <property type="entry name" value="HTH_LACI"/>
    <property type="match status" value="1"/>
</dbReference>